<dbReference type="RefSeq" id="WP_380695157.1">
    <property type="nucleotide sequence ID" value="NZ_JBHRYR010000003.1"/>
</dbReference>
<feature type="domain" description="Scaffold protein FimL second" evidence="1">
    <location>
        <begin position="157"/>
        <end position="282"/>
    </location>
</feature>
<proteinExistence type="predicted"/>
<evidence type="ECO:0000259" key="1">
    <source>
        <dbReference type="Pfam" id="PF26379"/>
    </source>
</evidence>
<dbReference type="SUPFAM" id="SSF47226">
    <property type="entry name" value="Histidine-containing phosphotransfer domain, HPT domain"/>
    <property type="match status" value="2"/>
</dbReference>
<reference evidence="3" key="1">
    <citation type="journal article" date="2019" name="Int. J. Syst. Evol. Microbiol.">
        <title>The Global Catalogue of Microorganisms (GCM) 10K type strain sequencing project: providing services to taxonomists for standard genome sequencing and annotation.</title>
        <authorList>
            <consortium name="The Broad Institute Genomics Platform"/>
            <consortium name="The Broad Institute Genome Sequencing Center for Infectious Disease"/>
            <person name="Wu L."/>
            <person name="Ma J."/>
        </authorList>
    </citation>
    <scope>NUCLEOTIDE SEQUENCE [LARGE SCALE GENOMIC DNA]</scope>
    <source>
        <strain evidence="3">IBRC 10765</strain>
    </source>
</reference>
<evidence type="ECO:0000313" key="3">
    <source>
        <dbReference type="Proteomes" id="UP001595617"/>
    </source>
</evidence>
<sequence length="553" mass="61917">MANSATFLALKTELTKTVEEAQRSLEQYLSYSHSLQDWQSTVDAFQQLRGIFIMLEHQGASLLCEESVHLMQFLPVDRLEGQEQAYDVITRTLVILQKYLEFQELNKAPLPEILLPMLNELRRARNASLLREGCFHRFRFEPTNDAPTVFALSDEGRGSLRTYRHMFQAGLLYALREQQPRRALKYMALALTRVQKQMLDTPLQSFWELAALAAEGLASQELTTLSAVRRRWYGQLDRELRKLISGEVPELTATPINALVQDSLYFIALSADASPACMTFQQQHPHIALPYSARHLAEQRELLTAPGTSVLHSVSLALHEEFMKVQDMVDSAARPEGAFSAHTLRDHLVRVADTLEMVGLMSPANVIRRMWTMVKDWPDNIAAQHEDLMTIANAVLYAESALDRLTKKGIRDSAADEATGARSVMLESAQAAVLDETEAGLTVAKRAITAYMENDHDSMHLANVPSTLSGIRGALMFLQAADAVMIVEQCMRFVVGLQNNHIRVTNDQLEAFADALSSLELYLESLLNGQDNPDLLRMARASVVQLPSRLKGA</sequence>
<evidence type="ECO:0000313" key="2">
    <source>
        <dbReference type="EMBL" id="MFC3852699.1"/>
    </source>
</evidence>
<keyword evidence="3" id="KW-1185">Reference proteome</keyword>
<protein>
    <recommendedName>
        <fullName evidence="1">Scaffold protein FimL second domain-containing protein</fullName>
    </recommendedName>
</protein>
<dbReference type="EMBL" id="JBHRYR010000003">
    <property type="protein sequence ID" value="MFC3852699.1"/>
    <property type="molecule type" value="Genomic_DNA"/>
</dbReference>
<dbReference type="InterPro" id="IPR058661">
    <property type="entry name" value="FimL_2nd"/>
</dbReference>
<organism evidence="2 3">
    <name type="scientific">Saccharospirillum mangrovi</name>
    <dbReference type="NCBI Taxonomy" id="2161747"/>
    <lineage>
        <taxon>Bacteria</taxon>
        <taxon>Pseudomonadati</taxon>
        <taxon>Pseudomonadota</taxon>
        <taxon>Gammaproteobacteria</taxon>
        <taxon>Oceanospirillales</taxon>
        <taxon>Saccharospirillaceae</taxon>
        <taxon>Saccharospirillum</taxon>
    </lineage>
</organism>
<dbReference type="Proteomes" id="UP001595617">
    <property type="component" value="Unassembled WGS sequence"/>
</dbReference>
<accession>A0ABV7ZWV0</accession>
<comment type="caution">
    <text evidence="2">The sequence shown here is derived from an EMBL/GenBank/DDBJ whole genome shotgun (WGS) entry which is preliminary data.</text>
</comment>
<name>A0ABV7ZWV0_9GAMM</name>
<gene>
    <name evidence="2" type="ORF">ACFOOG_07635</name>
</gene>
<dbReference type="InterPro" id="IPR036641">
    <property type="entry name" value="HPT_dom_sf"/>
</dbReference>
<dbReference type="Pfam" id="PF26379">
    <property type="entry name" value="FimL_2nd"/>
    <property type="match status" value="1"/>
</dbReference>